<dbReference type="EMBL" id="KQ979039">
    <property type="protein sequence ID" value="KYN23305.1"/>
    <property type="molecule type" value="Genomic_DNA"/>
</dbReference>
<feature type="region of interest" description="Disordered" evidence="1">
    <location>
        <begin position="1"/>
        <end position="88"/>
    </location>
</feature>
<dbReference type="Proteomes" id="UP000078492">
    <property type="component" value="Unassembled WGS sequence"/>
</dbReference>
<feature type="compositionally biased region" description="Polar residues" evidence="1">
    <location>
        <begin position="26"/>
        <end position="39"/>
    </location>
</feature>
<feature type="compositionally biased region" description="Polar residues" evidence="1">
    <location>
        <begin position="59"/>
        <end position="71"/>
    </location>
</feature>
<evidence type="ECO:0000256" key="1">
    <source>
        <dbReference type="SAM" id="MobiDB-lite"/>
    </source>
</evidence>
<gene>
    <name evidence="2" type="ORF">ALC57_04178</name>
</gene>
<name>A0A195EDK3_9HYME</name>
<organism evidence="2 3">
    <name type="scientific">Trachymyrmex cornetzi</name>
    <dbReference type="NCBI Taxonomy" id="471704"/>
    <lineage>
        <taxon>Eukaryota</taxon>
        <taxon>Metazoa</taxon>
        <taxon>Ecdysozoa</taxon>
        <taxon>Arthropoda</taxon>
        <taxon>Hexapoda</taxon>
        <taxon>Insecta</taxon>
        <taxon>Pterygota</taxon>
        <taxon>Neoptera</taxon>
        <taxon>Endopterygota</taxon>
        <taxon>Hymenoptera</taxon>
        <taxon>Apocrita</taxon>
        <taxon>Aculeata</taxon>
        <taxon>Formicoidea</taxon>
        <taxon>Formicidae</taxon>
        <taxon>Myrmicinae</taxon>
        <taxon>Trachymyrmex</taxon>
    </lineage>
</organism>
<evidence type="ECO:0000313" key="3">
    <source>
        <dbReference type="Proteomes" id="UP000078492"/>
    </source>
</evidence>
<sequence length="128" mass="14226">MFCTPTPRRKSLRSRELPHSSVDPVSRSSAWSMKRGQTGSSSPSSSSSIDAHRIDPCEGQTSRALGDSSSPPCLRAIRPRSFMDSGGCQESGRYFECKSRPVVRYSGRKKGVTQSRVVGRDSRRWKMQ</sequence>
<proteinExistence type="predicted"/>
<feature type="region of interest" description="Disordered" evidence="1">
    <location>
        <begin position="108"/>
        <end position="128"/>
    </location>
</feature>
<protein>
    <submittedName>
        <fullName evidence="2">Uncharacterized protein</fullName>
    </submittedName>
</protein>
<feature type="compositionally biased region" description="Basic and acidic residues" evidence="1">
    <location>
        <begin position="118"/>
        <end position="128"/>
    </location>
</feature>
<reference evidence="2 3" key="1">
    <citation type="submission" date="2015-09" db="EMBL/GenBank/DDBJ databases">
        <title>Trachymyrmex cornetzi WGS genome.</title>
        <authorList>
            <person name="Nygaard S."/>
            <person name="Hu H."/>
            <person name="Boomsma J."/>
            <person name="Zhang G."/>
        </authorList>
    </citation>
    <scope>NUCLEOTIDE SEQUENCE [LARGE SCALE GENOMIC DNA]</scope>
    <source>
        <strain evidence="2">Tcor2-1</strain>
        <tissue evidence="2">Whole body</tissue>
    </source>
</reference>
<dbReference type="AlphaFoldDB" id="A0A195EDK3"/>
<accession>A0A195EDK3</accession>
<keyword evidence="3" id="KW-1185">Reference proteome</keyword>
<evidence type="ECO:0000313" key="2">
    <source>
        <dbReference type="EMBL" id="KYN23305.1"/>
    </source>
</evidence>